<organism evidence="2 3">
    <name type="scientific">Pseudomarimonas salicorniae</name>
    <dbReference type="NCBI Taxonomy" id="2933270"/>
    <lineage>
        <taxon>Bacteria</taxon>
        <taxon>Pseudomonadati</taxon>
        <taxon>Pseudomonadota</taxon>
        <taxon>Gammaproteobacteria</taxon>
        <taxon>Lysobacterales</taxon>
        <taxon>Lysobacteraceae</taxon>
        <taxon>Pseudomarimonas</taxon>
    </lineage>
</organism>
<accession>A0ABT0GM95</accession>
<protein>
    <recommendedName>
        <fullName evidence="1">DUF7660 domain-containing protein</fullName>
    </recommendedName>
</protein>
<feature type="domain" description="DUF7660" evidence="1">
    <location>
        <begin position="42"/>
        <end position="96"/>
    </location>
</feature>
<dbReference type="Proteomes" id="UP001431449">
    <property type="component" value="Unassembled WGS sequence"/>
</dbReference>
<evidence type="ECO:0000259" key="1">
    <source>
        <dbReference type="Pfam" id="PF24693"/>
    </source>
</evidence>
<dbReference type="RefSeq" id="WP_248211728.1">
    <property type="nucleotide sequence ID" value="NZ_JALNMH010000030.1"/>
</dbReference>
<name>A0ABT0GM95_9GAMM</name>
<dbReference type="Pfam" id="PF24693">
    <property type="entry name" value="DUF7660"/>
    <property type="match status" value="1"/>
</dbReference>
<proteinExistence type="predicted"/>
<comment type="caution">
    <text evidence="2">The sequence shown here is derived from an EMBL/GenBank/DDBJ whole genome shotgun (WGS) entry which is preliminary data.</text>
</comment>
<dbReference type="InterPro" id="IPR056077">
    <property type="entry name" value="DUF7660"/>
</dbReference>
<evidence type="ECO:0000313" key="3">
    <source>
        <dbReference type="Proteomes" id="UP001431449"/>
    </source>
</evidence>
<sequence length="96" mass="10991">MSESLTPHDVTDAESFLEFARSLLAEREAEVEMEKSNPSAPFSRGQRGWENGTIEAFLGAAIRWAEDTDFGKRQGVEPDDHWYQFALFLYLGKIYE</sequence>
<reference evidence="2" key="1">
    <citation type="submission" date="2022-04" db="EMBL/GenBank/DDBJ databases">
        <title>Lysobacter sp. CAU 1642 isolated from sea sand.</title>
        <authorList>
            <person name="Kim W."/>
        </authorList>
    </citation>
    <scope>NUCLEOTIDE SEQUENCE</scope>
    <source>
        <strain evidence="2">CAU 1642</strain>
    </source>
</reference>
<keyword evidence="3" id="KW-1185">Reference proteome</keyword>
<evidence type="ECO:0000313" key="2">
    <source>
        <dbReference type="EMBL" id="MCK7595645.1"/>
    </source>
</evidence>
<gene>
    <name evidence="2" type="ORF">M0G41_18540</name>
</gene>
<dbReference type="EMBL" id="JALNMH010000030">
    <property type="protein sequence ID" value="MCK7595645.1"/>
    <property type="molecule type" value="Genomic_DNA"/>
</dbReference>